<keyword evidence="1" id="KW-1133">Transmembrane helix</keyword>
<keyword evidence="1" id="KW-0472">Membrane</keyword>
<comment type="caution">
    <text evidence="2">The sequence shown here is derived from an EMBL/GenBank/DDBJ whole genome shotgun (WGS) entry which is preliminary data.</text>
</comment>
<evidence type="ECO:0000313" key="2">
    <source>
        <dbReference type="EMBL" id="TFW13654.1"/>
    </source>
</evidence>
<feature type="transmembrane region" description="Helical" evidence="1">
    <location>
        <begin position="6"/>
        <end position="25"/>
    </location>
</feature>
<feature type="transmembrane region" description="Helical" evidence="1">
    <location>
        <begin position="37"/>
        <end position="59"/>
    </location>
</feature>
<gene>
    <name evidence="2" type="ORF">E4L96_19575</name>
</gene>
<evidence type="ECO:0008006" key="4">
    <source>
        <dbReference type="Google" id="ProtNLM"/>
    </source>
</evidence>
<feature type="transmembrane region" description="Helical" evidence="1">
    <location>
        <begin position="140"/>
        <end position="161"/>
    </location>
</feature>
<keyword evidence="3" id="KW-1185">Reference proteome</keyword>
<dbReference type="Proteomes" id="UP000298438">
    <property type="component" value="Unassembled WGS sequence"/>
</dbReference>
<feature type="transmembrane region" description="Helical" evidence="1">
    <location>
        <begin position="197"/>
        <end position="215"/>
    </location>
</feature>
<dbReference type="EMBL" id="SPVF01000249">
    <property type="protein sequence ID" value="TFW13654.1"/>
    <property type="molecule type" value="Genomic_DNA"/>
</dbReference>
<feature type="transmembrane region" description="Helical" evidence="1">
    <location>
        <begin position="71"/>
        <end position="89"/>
    </location>
</feature>
<evidence type="ECO:0000256" key="1">
    <source>
        <dbReference type="SAM" id="Phobius"/>
    </source>
</evidence>
<reference evidence="2 3" key="1">
    <citation type="submission" date="2019-03" db="EMBL/GenBank/DDBJ databases">
        <title>Draft Genome Sequence of Massilia arenosa sp. nov., a Novel Massilia Species Isolated from a Sandy-loam Maize Soil.</title>
        <authorList>
            <person name="Raths R."/>
            <person name="Peta V."/>
            <person name="Bucking H."/>
        </authorList>
    </citation>
    <scope>NUCLEOTIDE SEQUENCE [LARGE SCALE GENOMIC DNA]</scope>
    <source>
        <strain evidence="2 3">MC02</strain>
    </source>
</reference>
<sequence length="224" mass="22842">MTEPTVFLTWTALWTIGFLVALRAIPVQSAAHLGSGAAVVCIVLGVAGLAAVSASTWLGADAAPVTRPLRAWLTACAPAVAGLGWSVVLSGRAGHAPPGGAVRQATARALAWYVGLAFLGFEVGKAAHDTEMREFFLVSGLPLALMYTVMLAESLAALALLCGWRRTAAAGLLGVIMLGAIGTHLHNGDAAADSADAVRMLVLCGALLALGRAPARTTLRPARA</sequence>
<feature type="transmembrane region" description="Helical" evidence="1">
    <location>
        <begin position="168"/>
        <end position="185"/>
    </location>
</feature>
<evidence type="ECO:0000313" key="3">
    <source>
        <dbReference type="Proteomes" id="UP000298438"/>
    </source>
</evidence>
<dbReference type="OrthoDB" id="795468at2"/>
<feature type="transmembrane region" description="Helical" evidence="1">
    <location>
        <begin position="110"/>
        <end position="128"/>
    </location>
</feature>
<protein>
    <recommendedName>
        <fullName evidence="4">DoxX family protein</fullName>
    </recommendedName>
</protein>
<name>A0A4Y9RX57_9BURK</name>
<accession>A0A4Y9RX57</accession>
<dbReference type="AlphaFoldDB" id="A0A4Y9RX57"/>
<organism evidence="2 3">
    <name type="scientific">Zemynaea arenosa</name>
    <dbReference type="NCBI Taxonomy" id="2561931"/>
    <lineage>
        <taxon>Bacteria</taxon>
        <taxon>Pseudomonadati</taxon>
        <taxon>Pseudomonadota</taxon>
        <taxon>Betaproteobacteria</taxon>
        <taxon>Burkholderiales</taxon>
        <taxon>Oxalobacteraceae</taxon>
        <taxon>Telluria group</taxon>
        <taxon>Zemynaea</taxon>
    </lineage>
</organism>
<dbReference type="RefSeq" id="WP_135208898.1">
    <property type="nucleotide sequence ID" value="NZ_SPVF01000249.1"/>
</dbReference>
<keyword evidence="1" id="KW-0812">Transmembrane</keyword>
<proteinExistence type="predicted"/>